<evidence type="ECO:0000313" key="4">
    <source>
        <dbReference type="Proteomes" id="UP001370348"/>
    </source>
</evidence>
<dbReference type="InterPro" id="IPR046235">
    <property type="entry name" value="DUF6268"/>
</dbReference>
<reference evidence="3 4" key="1">
    <citation type="submission" date="2021-12" db="EMBL/GenBank/DDBJ databases">
        <title>Discovery of the Pendulisporaceae a myxobacterial family with distinct sporulation behavior and unique specialized metabolism.</title>
        <authorList>
            <person name="Garcia R."/>
            <person name="Popoff A."/>
            <person name="Bader C.D."/>
            <person name="Loehr J."/>
            <person name="Walesch S."/>
            <person name="Walt C."/>
            <person name="Boldt J."/>
            <person name="Bunk B."/>
            <person name="Haeckl F.J.F.P.J."/>
            <person name="Gunesch A.P."/>
            <person name="Birkelbach J."/>
            <person name="Nuebel U."/>
            <person name="Pietschmann T."/>
            <person name="Bach T."/>
            <person name="Mueller R."/>
        </authorList>
    </citation>
    <scope>NUCLEOTIDE SEQUENCE [LARGE SCALE GENOMIC DNA]</scope>
    <source>
        <strain evidence="3 4">MSr11954</strain>
    </source>
</reference>
<keyword evidence="4" id="KW-1185">Reference proteome</keyword>
<evidence type="ECO:0000313" key="3">
    <source>
        <dbReference type="EMBL" id="WXB19640.1"/>
    </source>
</evidence>
<dbReference type="SUPFAM" id="SSF56935">
    <property type="entry name" value="Porins"/>
    <property type="match status" value="1"/>
</dbReference>
<dbReference type="RefSeq" id="WP_394829245.1">
    <property type="nucleotide sequence ID" value="NZ_CP089984.1"/>
</dbReference>
<accession>A0ABZ2MAW6</accession>
<feature type="domain" description="DUF6268" evidence="2">
    <location>
        <begin position="100"/>
        <end position="262"/>
    </location>
</feature>
<organism evidence="3 4">
    <name type="scientific">Pendulispora albinea</name>
    <dbReference type="NCBI Taxonomy" id="2741071"/>
    <lineage>
        <taxon>Bacteria</taxon>
        <taxon>Pseudomonadati</taxon>
        <taxon>Myxococcota</taxon>
        <taxon>Myxococcia</taxon>
        <taxon>Myxococcales</taxon>
        <taxon>Sorangiineae</taxon>
        <taxon>Pendulisporaceae</taxon>
        <taxon>Pendulispora</taxon>
    </lineage>
</organism>
<evidence type="ECO:0000259" key="2">
    <source>
        <dbReference type="Pfam" id="PF19783"/>
    </source>
</evidence>
<keyword evidence="1" id="KW-0732">Signal</keyword>
<dbReference type="EMBL" id="CP089984">
    <property type="protein sequence ID" value="WXB19640.1"/>
    <property type="molecule type" value="Genomic_DNA"/>
</dbReference>
<proteinExistence type="predicted"/>
<feature type="chain" id="PRO_5046763847" evidence="1">
    <location>
        <begin position="23"/>
        <end position="305"/>
    </location>
</feature>
<protein>
    <submittedName>
        <fullName evidence="3">DUF6268 family outer membrane beta-barrel protein</fullName>
    </submittedName>
</protein>
<feature type="signal peptide" evidence="1">
    <location>
        <begin position="1"/>
        <end position="22"/>
    </location>
</feature>
<name>A0ABZ2MAW6_9BACT</name>
<dbReference type="Proteomes" id="UP001370348">
    <property type="component" value="Chromosome"/>
</dbReference>
<dbReference type="Pfam" id="PF19783">
    <property type="entry name" value="DUF6268"/>
    <property type="match status" value="1"/>
</dbReference>
<gene>
    <name evidence="3" type="ORF">LZC94_20735</name>
</gene>
<sequence length="305" mass="33133">MRKQSLGGSTLAIFLVAGSARAQVGDSVASVSYERYPYAAAPNNPSAQVGLQVFRVRAGYPIRFAKGTILIPGLAYELLDFQQRDGRGPHIGALHAPVASLTGIQMITPRLMILASVGAGLASDFDSRVSIDDLQFNVTGMGLYKFSDTFSLGAGVSYNRQTGTLSPVPAVALNWEITDRTRVRGFVPALLNVEYRASPWLTVGVRGTLEGNRFHLSGTKYGRDNLQLAYSTVTVGPKMTFRLADLLHLDVYASAAVWRRYEVFIDGDSVTDKYLSPVALFGARLWVGPSGWRGDRALETKKRAP</sequence>
<evidence type="ECO:0000256" key="1">
    <source>
        <dbReference type="SAM" id="SignalP"/>
    </source>
</evidence>